<protein>
    <recommendedName>
        <fullName evidence="4">PA14 domain-containing protein</fullName>
    </recommendedName>
</protein>
<dbReference type="EMBL" id="LT854260">
    <property type="protein sequence ID" value="SMR57219.1"/>
    <property type="molecule type" value="Genomic_DNA"/>
</dbReference>
<name>A0A2H1GUG3_ZYMTR</name>
<evidence type="ECO:0000313" key="2">
    <source>
        <dbReference type="EMBL" id="SMR57219.1"/>
    </source>
</evidence>
<keyword evidence="1" id="KW-0732">Signal</keyword>
<feature type="signal peptide" evidence="1">
    <location>
        <begin position="1"/>
        <end position="22"/>
    </location>
</feature>
<dbReference type="AlphaFoldDB" id="A0A2H1GUG3"/>
<feature type="chain" id="PRO_5013594493" description="PA14 domain-containing protein" evidence="1">
    <location>
        <begin position="23"/>
        <end position="412"/>
    </location>
</feature>
<organism evidence="2 3">
    <name type="scientific">Zymoseptoria tritici ST99CH_1E4</name>
    <dbReference type="NCBI Taxonomy" id="1276532"/>
    <lineage>
        <taxon>Eukaryota</taxon>
        <taxon>Fungi</taxon>
        <taxon>Dikarya</taxon>
        <taxon>Ascomycota</taxon>
        <taxon>Pezizomycotina</taxon>
        <taxon>Dothideomycetes</taxon>
        <taxon>Dothideomycetidae</taxon>
        <taxon>Mycosphaerellales</taxon>
        <taxon>Mycosphaerellaceae</taxon>
        <taxon>Zymoseptoria</taxon>
    </lineage>
</organism>
<gene>
    <name evidence="2" type="ORF">ZT1E4_G8816</name>
</gene>
<accession>A0A2H1GUG3</accession>
<dbReference type="Proteomes" id="UP000245764">
    <property type="component" value="Chromosome 8"/>
</dbReference>
<evidence type="ECO:0000256" key="1">
    <source>
        <dbReference type="SAM" id="SignalP"/>
    </source>
</evidence>
<sequence>MRCHKMIKSLLVALSLGYGTIAASVPRPDGCKFVKNVLAINSKQAPCATTYCSSLLAIKTRTATPTVSTTMSTTIQQTTAAPTVLTITAPAQTSIVVNTLTTTIVQTVIATTSTASSTTVVTTTLTSGSTTVTTNVCDPPSSKRDVQVEARGVKATKPPMWRSIADTYISAACSCLSLTTPTVTAKPAVTSTSTTTTTAILTITSSTTTTPTIFITATSFLSVATVVTSTTTTGYVTTSTTTVTVPSNSIVPNNLCAVTATTGTFIISDPSASFCRAGDLPNLQNLPCGGGNYAFYTTVQRNGVLYLANIRDGPSYEIGSIALYVKDGINGGQALYGNVEDVQQNGYFQPPCTFPPCRFCNPSISYLQCYNAAGHPFTAALRSSDGTLVLYTGTPDYQVGTTDVFADFTKYG</sequence>
<evidence type="ECO:0000313" key="3">
    <source>
        <dbReference type="Proteomes" id="UP000245764"/>
    </source>
</evidence>
<reference evidence="3" key="1">
    <citation type="submission" date="2017-05" db="EMBL/GenBank/DDBJ databases">
        <authorList>
            <person name="Song R."/>
            <person name="Chenine A.L."/>
            <person name="Ruprecht R.M."/>
        </authorList>
    </citation>
    <scope>NUCLEOTIDE SEQUENCE [LARGE SCALE GENOMIC DNA]</scope>
</reference>
<proteinExistence type="predicted"/>
<evidence type="ECO:0008006" key="4">
    <source>
        <dbReference type="Google" id="ProtNLM"/>
    </source>
</evidence>